<name>A0A336L297_CULSO</name>
<dbReference type="PROSITE" id="PS50114">
    <property type="entry name" value="GATA_ZN_FINGER_2"/>
    <property type="match status" value="2"/>
</dbReference>
<dbReference type="EMBL" id="UFQT01001566">
    <property type="protein sequence ID" value="SSX31039.1"/>
    <property type="molecule type" value="Genomic_DNA"/>
</dbReference>
<keyword evidence="3" id="KW-0677">Repeat</keyword>
<dbReference type="VEuPathDB" id="VectorBase:CSON003204"/>
<proteinExistence type="predicted"/>
<reference evidence="14" key="2">
    <citation type="submission" date="2018-07" db="EMBL/GenBank/DDBJ databases">
        <authorList>
            <person name="Quirk P.G."/>
            <person name="Krulwich T.A."/>
        </authorList>
    </citation>
    <scope>NUCLEOTIDE SEQUENCE</scope>
</reference>
<evidence type="ECO:0000256" key="4">
    <source>
        <dbReference type="ARBA" id="ARBA00022771"/>
    </source>
</evidence>
<keyword evidence="9" id="KW-0539">Nucleus</keyword>
<dbReference type="PIRSF" id="PIRSF003027">
    <property type="entry name" value="TF_GATA-1/2/3"/>
    <property type="match status" value="1"/>
</dbReference>
<dbReference type="FunFam" id="3.30.50.10:FF:000036">
    <property type="entry name" value="Endothelial transcription factor GATA-2"/>
    <property type="match status" value="1"/>
</dbReference>
<evidence type="ECO:0000256" key="5">
    <source>
        <dbReference type="ARBA" id="ARBA00022833"/>
    </source>
</evidence>
<dbReference type="EMBL" id="UFQS01001566">
    <property type="protein sequence ID" value="SSX11472.1"/>
    <property type="molecule type" value="Genomic_DNA"/>
</dbReference>
<dbReference type="SMART" id="SM00401">
    <property type="entry name" value="ZnF_GATA"/>
    <property type="match status" value="2"/>
</dbReference>
<feature type="compositionally biased region" description="Polar residues" evidence="11">
    <location>
        <begin position="217"/>
        <end position="230"/>
    </location>
</feature>
<sequence length="463" mass="49489">MPSSHVSPQMCRPHFPAPLPWSLSEAPKSLASSGAWGSPFACPQDPQEKVSQAAAALQSSQSSGQHLFSFPPTPPKDSTPDSVQTGPLEYQAAVNAFMHQAQVTSNSVLTGDTGSCGLDIKPCLSNGNNQTASSAPKQREGTQQQQQTTNHSNNNNNNNTNSQNNNTSTTNNSSSNNNNNNNNNSASLNSSLFDAHQSAYASAYDTYGNYHQTSSAFQSNARSNMSPHNTKSQRTKARTSAEGRECVNCGATSTPLWRRDGTGHYLCNACGLYYKMNGQNRPLIKPKRRLSLQSAARRAGTSCANCKTTTTTLWRRNQGGEPVCNACGLYYKLHNVNRPLTMKKEGIQTRNRKLSSKSKKKKGMPGSCMPLGSHLSDLMKPLDPTKGFGGGFSSMGQHGHLSSGLHPAHTHMHGGWYTTGMGLGGSGGLQGGFGSSALGGGMPHSQGYHLGLNSMSAWRPEYT</sequence>
<feature type="compositionally biased region" description="Basic residues" evidence="11">
    <location>
        <begin position="350"/>
        <end position="363"/>
    </location>
</feature>
<reference evidence="13" key="1">
    <citation type="submission" date="2018-04" db="EMBL/GenBank/DDBJ databases">
        <authorList>
            <person name="Go L.Y."/>
            <person name="Mitchell J.A."/>
        </authorList>
    </citation>
    <scope>NUCLEOTIDE SEQUENCE</scope>
    <source>
        <tissue evidence="13">Whole organism</tissue>
    </source>
</reference>
<evidence type="ECO:0000313" key="14">
    <source>
        <dbReference type="EMBL" id="SSX31039.1"/>
    </source>
</evidence>
<keyword evidence="4 10" id="KW-0863">Zinc-finger</keyword>
<feature type="region of interest" description="Disordered" evidence="11">
    <location>
        <begin position="127"/>
        <end position="189"/>
    </location>
</feature>
<evidence type="ECO:0000256" key="6">
    <source>
        <dbReference type="ARBA" id="ARBA00023015"/>
    </source>
</evidence>
<feature type="compositionally biased region" description="Low complexity" evidence="11">
    <location>
        <begin position="142"/>
        <end position="189"/>
    </location>
</feature>
<dbReference type="FunFam" id="3.30.50.10:FF:000032">
    <property type="entry name" value="Transcription factor GATA-3"/>
    <property type="match status" value="1"/>
</dbReference>
<feature type="region of interest" description="Disordered" evidence="11">
    <location>
        <begin position="217"/>
        <end position="239"/>
    </location>
</feature>
<keyword evidence="2 10" id="KW-0479">Metal-binding</keyword>
<feature type="compositionally biased region" description="Low complexity" evidence="11">
    <location>
        <begin position="51"/>
        <end position="70"/>
    </location>
</feature>
<dbReference type="GO" id="GO:0008270">
    <property type="term" value="F:zinc ion binding"/>
    <property type="evidence" value="ECO:0007669"/>
    <property type="project" value="UniProtKB-KW"/>
</dbReference>
<evidence type="ECO:0000256" key="11">
    <source>
        <dbReference type="SAM" id="MobiDB-lite"/>
    </source>
</evidence>
<evidence type="ECO:0000256" key="8">
    <source>
        <dbReference type="ARBA" id="ARBA00023163"/>
    </source>
</evidence>
<dbReference type="InterPro" id="IPR013088">
    <property type="entry name" value="Znf_NHR/GATA"/>
</dbReference>
<evidence type="ECO:0000256" key="9">
    <source>
        <dbReference type="ARBA" id="ARBA00023242"/>
    </source>
</evidence>
<dbReference type="GO" id="GO:0045944">
    <property type="term" value="P:positive regulation of transcription by RNA polymerase II"/>
    <property type="evidence" value="ECO:0007669"/>
    <property type="project" value="TreeGrafter"/>
</dbReference>
<dbReference type="GO" id="GO:0000981">
    <property type="term" value="F:DNA-binding transcription factor activity, RNA polymerase II-specific"/>
    <property type="evidence" value="ECO:0007669"/>
    <property type="project" value="InterPro"/>
</dbReference>
<dbReference type="GO" id="GO:0000122">
    <property type="term" value="P:negative regulation of transcription by RNA polymerase II"/>
    <property type="evidence" value="ECO:0007669"/>
    <property type="project" value="TreeGrafter"/>
</dbReference>
<dbReference type="OMA" id="TLNSFMH"/>
<dbReference type="Gene3D" id="3.30.50.10">
    <property type="entry name" value="Erythroid Transcription Factor GATA-1, subunit A"/>
    <property type="match status" value="2"/>
</dbReference>
<evidence type="ECO:0000256" key="2">
    <source>
        <dbReference type="ARBA" id="ARBA00022723"/>
    </source>
</evidence>
<organism evidence="13">
    <name type="scientific">Culicoides sonorensis</name>
    <name type="common">Biting midge</name>
    <dbReference type="NCBI Taxonomy" id="179676"/>
    <lineage>
        <taxon>Eukaryota</taxon>
        <taxon>Metazoa</taxon>
        <taxon>Ecdysozoa</taxon>
        <taxon>Arthropoda</taxon>
        <taxon>Hexapoda</taxon>
        <taxon>Insecta</taxon>
        <taxon>Pterygota</taxon>
        <taxon>Neoptera</taxon>
        <taxon>Endopterygota</taxon>
        <taxon>Diptera</taxon>
        <taxon>Nematocera</taxon>
        <taxon>Chironomoidea</taxon>
        <taxon>Ceratopogonidae</taxon>
        <taxon>Ceratopogoninae</taxon>
        <taxon>Culicoides</taxon>
        <taxon>Monoculicoides</taxon>
    </lineage>
</organism>
<dbReference type="PANTHER" id="PTHR10071:SF281">
    <property type="entry name" value="BOX A-BINDING FACTOR-RELATED"/>
    <property type="match status" value="1"/>
</dbReference>
<dbReference type="InterPro" id="IPR039355">
    <property type="entry name" value="Transcription_factor_GATA"/>
</dbReference>
<feature type="zinc finger region" description="GATA-type 2" evidence="10">
    <location>
        <begin position="303"/>
        <end position="327"/>
    </location>
</feature>
<feature type="domain" description="GATA-type" evidence="12">
    <location>
        <begin position="240"/>
        <end position="298"/>
    </location>
</feature>
<evidence type="ECO:0000256" key="1">
    <source>
        <dbReference type="ARBA" id="ARBA00004123"/>
    </source>
</evidence>
<dbReference type="PROSITE" id="PS00344">
    <property type="entry name" value="GATA_ZN_FINGER_1"/>
    <property type="match status" value="2"/>
</dbReference>
<gene>
    <name evidence="13" type="primary">CSON003204</name>
</gene>
<protein>
    <submittedName>
        <fullName evidence="13">CSON003204 protein</fullName>
    </submittedName>
</protein>
<dbReference type="SUPFAM" id="SSF57716">
    <property type="entry name" value="Glucocorticoid receptor-like (DNA-binding domain)"/>
    <property type="match status" value="2"/>
</dbReference>
<comment type="subcellular location">
    <subcellularLocation>
        <location evidence="1">Nucleus</location>
    </subcellularLocation>
</comment>
<evidence type="ECO:0000259" key="12">
    <source>
        <dbReference type="PROSITE" id="PS50114"/>
    </source>
</evidence>
<dbReference type="InterPro" id="IPR016374">
    <property type="entry name" value="TF_GATA-2/3"/>
</dbReference>
<evidence type="ECO:0000313" key="13">
    <source>
        <dbReference type="EMBL" id="SSX11472.1"/>
    </source>
</evidence>
<feature type="region of interest" description="Disordered" evidence="11">
    <location>
        <begin position="347"/>
        <end position="367"/>
    </location>
</feature>
<dbReference type="GO" id="GO:0000978">
    <property type="term" value="F:RNA polymerase II cis-regulatory region sequence-specific DNA binding"/>
    <property type="evidence" value="ECO:0007669"/>
    <property type="project" value="TreeGrafter"/>
</dbReference>
<evidence type="ECO:0000256" key="10">
    <source>
        <dbReference type="PIRSR" id="PIRSR003027-1"/>
    </source>
</evidence>
<dbReference type="PANTHER" id="PTHR10071">
    <property type="entry name" value="TRANSCRIPTION FACTOR GATA FAMILY MEMBER"/>
    <property type="match status" value="1"/>
</dbReference>
<keyword evidence="5 10" id="KW-0862">Zinc</keyword>
<dbReference type="PRINTS" id="PR00619">
    <property type="entry name" value="GATAZNFINGER"/>
</dbReference>
<dbReference type="InterPro" id="IPR000679">
    <property type="entry name" value="Znf_GATA"/>
</dbReference>
<feature type="compositionally biased region" description="Polar residues" evidence="11">
    <location>
        <begin position="127"/>
        <end position="136"/>
    </location>
</feature>
<dbReference type="CDD" id="cd00202">
    <property type="entry name" value="ZnF_GATA"/>
    <property type="match status" value="2"/>
</dbReference>
<dbReference type="Pfam" id="PF00320">
    <property type="entry name" value="GATA"/>
    <property type="match status" value="2"/>
</dbReference>
<feature type="zinc finger region" description="GATA-type 1" evidence="10">
    <location>
        <begin position="246"/>
        <end position="270"/>
    </location>
</feature>
<dbReference type="GO" id="GO:0045165">
    <property type="term" value="P:cell fate commitment"/>
    <property type="evidence" value="ECO:0007669"/>
    <property type="project" value="TreeGrafter"/>
</dbReference>
<keyword evidence="6" id="KW-0805">Transcription regulation</keyword>
<keyword evidence="8" id="KW-0804">Transcription</keyword>
<feature type="region of interest" description="Disordered" evidence="11">
    <location>
        <begin position="27"/>
        <end position="85"/>
    </location>
</feature>
<evidence type="ECO:0000256" key="7">
    <source>
        <dbReference type="ARBA" id="ARBA00023125"/>
    </source>
</evidence>
<accession>A0A336L297</accession>
<dbReference type="AlphaFoldDB" id="A0A336L297"/>
<feature type="domain" description="GATA-type" evidence="12">
    <location>
        <begin position="297"/>
        <end position="350"/>
    </location>
</feature>
<dbReference type="GO" id="GO:0005634">
    <property type="term" value="C:nucleus"/>
    <property type="evidence" value="ECO:0007669"/>
    <property type="project" value="UniProtKB-SubCell"/>
</dbReference>
<evidence type="ECO:0000256" key="3">
    <source>
        <dbReference type="ARBA" id="ARBA00022737"/>
    </source>
</evidence>
<keyword evidence="7" id="KW-0238">DNA-binding</keyword>